<name>A0A2S4WK83_9BASI</name>
<dbReference type="PANTHER" id="PTHR33069">
    <property type="entry name" value="CHROMOSOME 7, WHOLE GENOME SHOTGUN SEQUENCE-RELATED"/>
    <property type="match status" value="1"/>
</dbReference>
<dbReference type="Proteomes" id="UP000238274">
    <property type="component" value="Unassembled WGS sequence"/>
</dbReference>
<reference evidence="3" key="2">
    <citation type="journal article" date="2018" name="BMC Genomics">
        <title>Genomic insights into host adaptation between the wheat stripe rust pathogen (Puccinia striiformis f. sp. tritici) and the barley stripe rust pathogen (Puccinia striiformis f. sp. hordei).</title>
        <authorList>
            <person name="Xia C."/>
            <person name="Wang M."/>
            <person name="Yin C."/>
            <person name="Cornejo O.E."/>
            <person name="Hulbert S.H."/>
            <person name="Chen X."/>
        </authorList>
    </citation>
    <scope>NUCLEOTIDE SEQUENCE [LARGE SCALE GENOMIC DNA]</scope>
    <source>
        <strain evidence="3">93TX-2</strain>
    </source>
</reference>
<dbReference type="EMBL" id="PKSM01000012">
    <property type="protein sequence ID" value="POW22169.1"/>
    <property type="molecule type" value="Genomic_DNA"/>
</dbReference>
<evidence type="ECO:0000313" key="3">
    <source>
        <dbReference type="Proteomes" id="UP000238274"/>
    </source>
</evidence>
<reference evidence="2 3" key="1">
    <citation type="submission" date="2017-12" db="EMBL/GenBank/DDBJ databases">
        <title>Gene loss provides genomic basis for host adaptation in cereal stripe rust fungi.</title>
        <authorList>
            <person name="Xia C."/>
        </authorList>
    </citation>
    <scope>NUCLEOTIDE SEQUENCE [LARGE SCALE GENOMIC DNA]</scope>
    <source>
        <strain evidence="2 3">93TX-2</strain>
    </source>
</reference>
<evidence type="ECO:0000313" key="2">
    <source>
        <dbReference type="EMBL" id="POW22169.1"/>
    </source>
</evidence>
<feature type="region of interest" description="Disordered" evidence="1">
    <location>
        <begin position="15"/>
        <end position="41"/>
    </location>
</feature>
<proteinExistence type="predicted"/>
<protein>
    <submittedName>
        <fullName evidence="2">Uncharacterized protein</fullName>
    </submittedName>
</protein>
<dbReference type="AlphaFoldDB" id="A0A2S4WK83"/>
<reference evidence="3" key="3">
    <citation type="journal article" date="2018" name="Mol. Plant Microbe Interact.">
        <title>Genome sequence resources for the wheat stripe rust pathogen (Puccinia striiformis f. sp. tritici) and the barley stripe rust pathogen (Puccinia striiformis f. sp. hordei).</title>
        <authorList>
            <person name="Xia C."/>
            <person name="Wang M."/>
            <person name="Yin C."/>
            <person name="Cornejo O.E."/>
            <person name="Hulbert S.H."/>
            <person name="Chen X."/>
        </authorList>
    </citation>
    <scope>NUCLEOTIDE SEQUENCE [LARGE SCALE GENOMIC DNA]</scope>
    <source>
        <strain evidence="3">93TX-2</strain>
    </source>
</reference>
<sequence>MSDSTYNIRRLEKIQRKQHRQQAGMNHQDHSEFGQNHHRRDTTRNFTDFGISLEHLPDLAIEAFKSLISKYDPYCDEHPGRTSVQEALSAKQVKVKRVLINLLQSSLLPLLHQQFTTLSLSLPPFDFPEEPVLQLKYILQIHSELDNTLDQIVSVISAVCPDPLYASNRTDDQHLDEFKSYRLHGLKKKFHEMMTDEVCQIFHQAVQLIQQTKPSTETPVDQAYTDSLRGCLREETFRTCDSIDSIVNWLRGSELDIAQGPWKDELIEIDKILAELMALINPPIITIQNENQPPTSKLARQPVIQLAKLVIPLFKLSRLFFNKLSRRGMNRNRLPLYTKMCSSQIESLEVSTVNVKCDLADMMRVLKLADTAYGAASSQDFIDVAENLDSRFESTLLLVSLYFLPLIPDSLSFSDHDHFKIWFVDWNTQFTLATNNFKNLAKLFETDLL</sequence>
<accession>A0A2S4WK83</accession>
<keyword evidence="3" id="KW-1185">Reference proteome</keyword>
<organism evidence="2 3">
    <name type="scientific">Puccinia striiformis</name>
    <dbReference type="NCBI Taxonomy" id="27350"/>
    <lineage>
        <taxon>Eukaryota</taxon>
        <taxon>Fungi</taxon>
        <taxon>Dikarya</taxon>
        <taxon>Basidiomycota</taxon>
        <taxon>Pucciniomycotina</taxon>
        <taxon>Pucciniomycetes</taxon>
        <taxon>Pucciniales</taxon>
        <taxon>Pucciniaceae</taxon>
        <taxon>Puccinia</taxon>
    </lineage>
</organism>
<dbReference type="VEuPathDB" id="FungiDB:PSTT_11513"/>
<comment type="caution">
    <text evidence="2">The sequence shown here is derived from an EMBL/GenBank/DDBJ whole genome shotgun (WGS) entry which is preliminary data.</text>
</comment>
<gene>
    <name evidence="2" type="ORF">PSHT_01517</name>
</gene>
<evidence type="ECO:0000256" key="1">
    <source>
        <dbReference type="SAM" id="MobiDB-lite"/>
    </source>
</evidence>
<dbReference type="PANTHER" id="PTHR33069:SF3">
    <property type="entry name" value="DYNEIN HEAVY CHAIN TAIL DOMAIN-CONTAINING PROTEIN"/>
    <property type="match status" value="1"/>
</dbReference>
<dbReference type="VEuPathDB" id="FungiDB:PSHT_01517"/>
<dbReference type="OrthoDB" id="2498843at2759"/>